<dbReference type="Proteomes" id="UP001177670">
    <property type="component" value="Unassembled WGS sequence"/>
</dbReference>
<dbReference type="InterPro" id="IPR011989">
    <property type="entry name" value="ARM-like"/>
</dbReference>
<gene>
    <name evidence="1" type="ORF">K0M31_006946</name>
</gene>
<evidence type="ECO:0000313" key="1">
    <source>
        <dbReference type="EMBL" id="KAK1123916.1"/>
    </source>
</evidence>
<protein>
    <submittedName>
        <fullName evidence="1">Uncharacterized protein</fullName>
    </submittedName>
</protein>
<name>A0AA40FS07_9HYME</name>
<accession>A0AA40FS07</accession>
<proteinExistence type="predicted"/>
<reference evidence="1" key="1">
    <citation type="submission" date="2021-10" db="EMBL/GenBank/DDBJ databases">
        <title>Melipona bicolor Genome sequencing and assembly.</title>
        <authorList>
            <person name="Araujo N.S."/>
            <person name="Arias M.C."/>
        </authorList>
    </citation>
    <scope>NUCLEOTIDE SEQUENCE</scope>
    <source>
        <strain evidence="1">USP_2M_L1-L4_2017</strain>
        <tissue evidence="1">Whole body</tissue>
    </source>
</reference>
<comment type="caution">
    <text evidence="1">The sequence shown here is derived from an EMBL/GenBank/DDBJ whole genome shotgun (WGS) entry which is preliminary data.</text>
</comment>
<organism evidence="1 2">
    <name type="scientific">Melipona bicolor</name>
    <dbReference type="NCBI Taxonomy" id="60889"/>
    <lineage>
        <taxon>Eukaryota</taxon>
        <taxon>Metazoa</taxon>
        <taxon>Ecdysozoa</taxon>
        <taxon>Arthropoda</taxon>
        <taxon>Hexapoda</taxon>
        <taxon>Insecta</taxon>
        <taxon>Pterygota</taxon>
        <taxon>Neoptera</taxon>
        <taxon>Endopterygota</taxon>
        <taxon>Hymenoptera</taxon>
        <taxon>Apocrita</taxon>
        <taxon>Aculeata</taxon>
        <taxon>Apoidea</taxon>
        <taxon>Anthophila</taxon>
        <taxon>Apidae</taxon>
        <taxon>Melipona</taxon>
    </lineage>
</organism>
<evidence type="ECO:0000313" key="2">
    <source>
        <dbReference type="Proteomes" id="UP001177670"/>
    </source>
</evidence>
<keyword evidence="2" id="KW-1185">Reference proteome</keyword>
<dbReference type="EMBL" id="JAHYIQ010000019">
    <property type="protein sequence ID" value="KAK1123916.1"/>
    <property type="molecule type" value="Genomic_DNA"/>
</dbReference>
<dbReference type="Gene3D" id="1.25.10.10">
    <property type="entry name" value="Leucine-rich Repeat Variant"/>
    <property type="match status" value="1"/>
</dbReference>
<dbReference type="AlphaFoldDB" id="A0AA40FS07"/>
<sequence length="218" mass="25355">MVKVEQTVEETALSRAFSSSLLFFSLSTHEWLGRLAADQRTGNGRLFFLHRQPFVTVRRESLSRGEFVSTKRTRNRRESVINMQIRLDLMEHIPHVATISRDTPHELLIHDYVIRIINKYLKDQDNQVRMTAQTAILLLTKRGYFDKDTIETRFWPIIEFLCTSIDFSGVSMLVCRAIKHTSYRVCRRSPTKTKQLACDHYPTFVGIPQVPGWVPVES</sequence>